<dbReference type="FunFam" id="3.30.70.980:FF:000002">
    <property type="entry name" value="Probable transcriptional regulatory protein YebC"/>
    <property type="match status" value="1"/>
</dbReference>
<reference evidence="9 10" key="1">
    <citation type="submission" date="2019-04" db="EMBL/GenBank/DDBJ databases">
        <authorList>
            <person name="Van Vliet M D."/>
        </authorList>
    </citation>
    <scope>NUCLEOTIDE SEQUENCE [LARGE SCALE GENOMIC DNA]</scope>
    <source>
        <strain evidence="9 10">F1</strain>
    </source>
</reference>
<dbReference type="GO" id="GO:0003677">
    <property type="term" value="F:DNA binding"/>
    <property type="evidence" value="ECO:0007669"/>
    <property type="project" value="UniProtKB-UniRule"/>
</dbReference>
<evidence type="ECO:0000313" key="10">
    <source>
        <dbReference type="Proteomes" id="UP000366872"/>
    </source>
</evidence>
<name>A0A6C2UD75_PONDE</name>
<dbReference type="NCBIfam" id="NF009044">
    <property type="entry name" value="PRK12378.1"/>
    <property type="match status" value="1"/>
</dbReference>
<dbReference type="GO" id="GO:0005829">
    <property type="term" value="C:cytosol"/>
    <property type="evidence" value="ECO:0007669"/>
    <property type="project" value="TreeGrafter"/>
</dbReference>
<evidence type="ECO:0000256" key="1">
    <source>
        <dbReference type="ARBA" id="ARBA00008724"/>
    </source>
</evidence>
<dbReference type="NCBIfam" id="NF001030">
    <property type="entry name" value="PRK00110.1"/>
    <property type="match status" value="1"/>
</dbReference>
<dbReference type="InterPro" id="IPR002876">
    <property type="entry name" value="Transcrip_reg_TACO1-like"/>
</dbReference>
<evidence type="ECO:0000256" key="3">
    <source>
        <dbReference type="ARBA" id="ARBA00023015"/>
    </source>
</evidence>
<comment type="subcellular location">
    <subcellularLocation>
        <location evidence="6">Cytoplasm</location>
    </subcellularLocation>
</comment>
<dbReference type="AlphaFoldDB" id="A0A6C2UD75"/>
<evidence type="ECO:0000256" key="2">
    <source>
        <dbReference type="ARBA" id="ARBA00022490"/>
    </source>
</evidence>
<evidence type="ECO:0000259" key="8">
    <source>
        <dbReference type="Pfam" id="PF20772"/>
    </source>
</evidence>
<comment type="similarity">
    <text evidence="1 6">Belongs to the TACO1 family.</text>
</comment>
<dbReference type="SUPFAM" id="SSF75625">
    <property type="entry name" value="YebC-like"/>
    <property type="match status" value="1"/>
</dbReference>
<dbReference type="InterPro" id="IPR049083">
    <property type="entry name" value="TACO1_YebC_N"/>
</dbReference>
<sequence>MAGHSKWANIKHRKGKADAARGKVFSKLAKEIMVAASAGGGNVDDNISLRALVQKAKGVSMPKDNIDRAILKGTGELEGGQLTEGSYEGYAAGGIAVVVKVLTDNKNRSIAEVRHAFTKANASMADQGAVSRMFQRKGQIYIDKELVSEDKLMGIVLEAGAEDLKTDGDQFEIITDPNDFDNVSDAITKAGIDMAESEITLIPDLVVEVTDLSQAQSIMKFVEALEELDDVQDVYTNFDISDEIAAQLEAE</sequence>
<feature type="domain" description="TACO1/YebC-like N-terminal" evidence="8">
    <location>
        <begin position="5"/>
        <end position="76"/>
    </location>
</feature>
<feature type="domain" description="TACO1/YebC-like second and third" evidence="7">
    <location>
        <begin position="84"/>
        <end position="238"/>
    </location>
</feature>
<evidence type="ECO:0000259" key="7">
    <source>
        <dbReference type="Pfam" id="PF01709"/>
    </source>
</evidence>
<dbReference type="Proteomes" id="UP000366872">
    <property type="component" value="Unassembled WGS sequence"/>
</dbReference>
<dbReference type="RefSeq" id="WP_136083268.1">
    <property type="nucleotide sequence ID" value="NZ_CAAHFG010000005.1"/>
</dbReference>
<dbReference type="FunFam" id="1.10.10.200:FF:000002">
    <property type="entry name" value="Probable transcriptional regulatory protein CLM62_37755"/>
    <property type="match status" value="1"/>
</dbReference>
<proteinExistence type="inferred from homology"/>
<dbReference type="InterPro" id="IPR029072">
    <property type="entry name" value="YebC-like"/>
</dbReference>
<accession>A0A6C2UD75</accession>
<dbReference type="InterPro" id="IPR026564">
    <property type="entry name" value="Transcrip_reg_TACO1-like_dom3"/>
</dbReference>
<dbReference type="GO" id="GO:0006355">
    <property type="term" value="P:regulation of DNA-templated transcription"/>
    <property type="evidence" value="ECO:0007669"/>
    <property type="project" value="UniProtKB-UniRule"/>
</dbReference>
<organism evidence="9 10">
    <name type="scientific">Pontiella desulfatans</name>
    <dbReference type="NCBI Taxonomy" id="2750659"/>
    <lineage>
        <taxon>Bacteria</taxon>
        <taxon>Pseudomonadati</taxon>
        <taxon>Kiritimatiellota</taxon>
        <taxon>Kiritimatiellia</taxon>
        <taxon>Kiritimatiellales</taxon>
        <taxon>Pontiellaceae</taxon>
        <taxon>Pontiella</taxon>
    </lineage>
</organism>
<evidence type="ECO:0000256" key="4">
    <source>
        <dbReference type="ARBA" id="ARBA00023125"/>
    </source>
</evidence>
<dbReference type="NCBIfam" id="TIGR01033">
    <property type="entry name" value="YebC/PmpR family DNA-binding transcriptional regulator"/>
    <property type="match status" value="1"/>
</dbReference>
<keyword evidence="4 6" id="KW-0238">DNA-binding</keyword>
<dbReference type="EMBL" id="CAAHFG010000005">
    <property type="protein sequence ID" value="VGO17803.1"/>
    <property type="molecule type" value="Genomic_DNA"/>
</dbReference>
<dbReference type="Gene3D" id="1.10.10.200">
    <property type="match status" value="1"/>
</dbReference>
<dbReference type="PANTHER" id="PTHR12532:SF6">
    <property type="entry name" value="TRANSCRIPTIONAL REGULATORY PROTEIN YEBC-RELATED"/>
    <property type="match status" value="1"/>
</dbReference>
<dbReference type="HAMAP" id="MF_00693">
    <property type="entry name" value="Transcrip_reg_TACO1"/>
    <property type="match status" value="1"/>
</dbReference>
<gene>
    <name evidence="9" type="ORF">PDESU_06405</name>
</gene>
<evidence type="ECO:0000256" key="6">
    <source>
        <dbReference type="HAMAP-Rule" id="MF_00693"/>
    </source>
</evidence>
<protein>
    <recommendedName>
        <fullName evidence="6">Probable transcriptional regulatory protein PDESU_06405</fullName>
    </recommendedName>
</protein>
<dbReference type="InterPro" id="IPR017856">
    <property type="entry name" value="Integrase-like_N"/>
</dbReference>
<dbReference type="InterPro" id="IPR048300">
    <property type="entry name" value="TACO1_YebC-like_2nd/3rd_dom"/>
</dbReference>
<dbReference type="PANTHER" id="PTHR12532">
    <property type="entry name" value="TRANSLATIONAL ACTIVATOR OF CYTOCHROME C OXIDASE 1"/>
    <property type="match status" value="1"/>
</dbReference>
<keyword evidence="2 6" id="KW-0963">Cytoplasm</keyword>
<evidence type="ECO:0000256" key="5">
    <source>
        <dbReference type="ARBA" id="ARBA00023163"/>
    </source>
</evidence>
<keyword evidence="5 6" id="KW-0804">Transcription</keyword>
<keyword evidence="10" id="KW-1185">Reference proteome</keyword>
<evidence type="ECO:0000313" key="9">
    <source>
        <dbReference type="EMBL" id="VGO17803.1"/>
    </source>
</evidence>
<dbReference type="Pfam" id="PF01709">
    <property type="entry name" value="Transcrip_reg"/>
    <property type="match status" value="1"/>
</dbReference>
<dbReference type="Gene3D" id="3.30.70.980">
    <property type="match status" value="2"/>
</dbReference>
<keyword evidence="3 6" id="KW-0805">Transcription regulation</keyword>
<dbReference type="Pfam" id="PF20772">
    <property type="entry name" value="TACO1_YebC_N"/>
    <property type="match status" value="1"/>
</dbReference>